<organism evidence="1 2">
    <name type="scientific">Xenopus laevis</name>
    <name type="common">African clawed frog</name>
    <dbReference type="NCBI Taxonomy" id="8355"/>
    <lineage>
        <taxon>Eukaryota</taxon>
        <taxon>Metazoa</taxon>
        <taxon>Chordata</taxon>
        <taxon>Craniata</taxon>
        <taxon>Vertebrata</taxon>
        <taxon>Euteleostomi</taxon>
        <taxon>Amphibia</taxon>
        <taxon>Batrachia</taxon>
        <taxon>Anura</taxon>
        <taxon>Pipoidea</taxon>
        <taxon>Pipidae</taxon>
        <taxon>Xenopodinae</taxon>
        <taxon>Xenopus</taxon>
        <taxon>Xenopus</taxon>
    </lineage>
</organism>
<reference evidence="2" key="1">
    <citation type="journal article" date="2016" name="Nature">
        <title>Genome evolution in the allotetraploid frog Xenopus laevis.</title>
        <authorList>
            <person name="Session A.M."/>
            <person name="Uno Y."/>
            <person name="Kwon T."/>
            <person name="Chapman J.A."/>
            <person name="Toyoda A."/>
            <person name="Takahashi S."/>
            <person name="Fukui A."/>
            <person name="Hikosaka A."/>
            <person name="Suzuki A."/>
            <person name="Kondo M."/>
            <person name="van Heeringen S.J."/>
            <person name="Quigley I."/>
            <person name="Heinz S."/>
            <person name="Ogino H."/>
            <person name="Ochi H."/>
            <person name="Hellsten U."/>
            <person name="Lyons J.B."/>
            <person name="Simakov O."/>
            <person name="Putnam N."/>
            <person name="Stites J."/>
            <person name="Kuroki Y."/>
            <person name="Tanaka T."/>
            <person name="Michiue T."/>
            <person name="Watanabe M."/>
            <person name="Bogdanovic O."/>
            <person name="Lister R."/>
            <person name="Georgiou G."/>
            <person name="Paranjpe S.S."/>
            <person name="van Kruijsbergen I."/>
            <person name="Shu S."/>
            <person name="Carlson J."/>
            <person name="Kinoshita T."/>
            <person name="Ohta Y."/>
            <person name="Mawaribuchi S."/>
            <person name="Jenkins J."/>
            <person name="Grimwood J."/>
            <person name="Schmutz J."/>
            <person name="Mitros T."/>
            <person name="Mozaffari S.V."/>
            <person name="Suzuki Y."/>
            <person name="Haramoto Y."/>
            <person name="Yamamoto T.S."/>
            <person name="Takagi C."/>
            <person name="Heald R."/>
            <person name="Miller K."/>
            <person name="Haudenschild C."/>
            <person name="Kitzman J."/>
            <person name="Nakayama T."/>
            <person name="Izutsu Y."/>
            <person name="Robert J."/>
            <person name="Fortriede J."/>
            <person name="Burns K."/>
            <person name="Lotay V."/>
            <person name="Karimi K."/>
            <person name="Yasuoka Y."/>
            <person name="Dichmann D.S."/>
            <person name="Flajnik M.F."/>
            <person name="Houston D.W."/>
            <person name="Shendure J."/>
            <person name="DuPasquier L."/>
            <person name="Vize P.D."/>
            <person name="Zorn A.M."/>
            <person name="Ito M."/>
            <person name="Marcotte E.M."/>
            <person name="Wallingford J.B."/>
            <person name="Ito Y."/>
            <person name="Asashima M."/>
            <person name="Ueno N."/>
            <person name="Matsuda Y."/>
            <person name="Veenstra G.J."/>
            <person name="Fujiyama A."/>
            <person name="Harland R.M."/>
            <person name="Taira M."/>
            <person name="Rokhsar D.S."/>
        </authorList>
    </citation>
    <scope>NUCLEOTIDE SEQUENCE [LARGE SCALE GENOMIC DNA]</scope>
    <source>
        <strain evidence="2">J</strain>
    </source>
</reference>
<protein>
    <submittedName>
        <fullName evidence="1">Uncharacterized protein</fullName>
    </submittedName>
</protein>
<accession>A0A974E2R2</accession>
<name>A0A974E2R2_XENLA</name>
<proteinExistence type="predicted"/>
<gene>
    <name evidence="1" type="ORF">XELAEV_18007890mg</name>
</gene>
<evidence type="ECO:0000313" key="1">
    <source>
        <dbReference type="EMBL" id="OCU02128.1"/>
    </source>
</evidence>
<sequence>MKNVSIALAFSIYFSHSDILYTAYINVFSIIVSSGTMSFSKEKSIFSLKQLFFYLSHWSDKINEGLLTLISKK</sequence>
<dbReference type="AlphaFoldDB" id="A0A974E2R2"/>
<dbReference type="Proteomes" id="UP000694892">
    <property type="component" value="Chromosome 1L"/>
</dbReference>
<dbReference type="EMBL" id="CM004466">
    <property type="protein sequence ID" value="OCU02128.1"/>
    <property type="molecule type" value="Genomic_DNA"/>
</dbReference>
<evidence type="ECO:0000313" key="2">
    <source>
        <dbReference type="Proteomes" id="UP000694892"/>
    </source>
</evidence>